<organism evidence="2 3">
    <name type="scientific">Paraflavitalea soli</name>
    <dbReference type="NCBI Taxonomy" id="2315862"/>
    <lineage>
        <taxon>Bacteria</taxon>
        <taxon>Pseudomonadati</taxon>
        <taxon>Bacteroidota</taxon>
        <taxon>Chitinophagia</taxon>
        <taxon>Chitinophagales</taxon>
        <taxon>Chitinophagaceae</taxon>
        <taxon>Paraflavitalea</taxon>
    </lineage>
</organism>
<dbReference type="EMBL" id="CP032157">
    <property type="protein sequence ID" value="AXY73037.1"/>
    <property type="molecule type" value="Genomic_DNA"/>
</dbReference>
<proteinExistence type="inferred from homology"/>
<dbReference type="SUPFAM" id="SSF48576">
    <property type="entry name" value="Terpenoid synthases"/>
    <property type="match status" value="1"/>
</dbReference>
<dbReference type="InterPro" id="IPR034686">
    <property type="entry name" value="Terpene_cyclase-like_2"/>
</dbReference>
<evidence type="ECO:0000256" key="1">
    <source>
        <dbReference type="RuleBase" id="RU366034"/>
    </source>
</evidence>
<comment type="cofactor">
    <cofactor evidence="1">
        <name>Mg(2+)</name>
        <dbReference type="ChEBI" id="CHEBI:18420"/>
    </cofactor>
</comment>
<reference evidence="2 3" key="1">
    <citation type="submission" date="2018-09" db="EMBL/GenBank/DDBJ databases">
        <title>Genome sequencing of strain 6GH32-13.</title>
        <authorList>
            <person name="Weon H.-Y."/>
            <person name="Heo J."/>
            <person name="Kwon S.-W."/>
        </authorList>
    </citation>
    <scope>NUCLEOTIDE SEQUENCE [LARGE SCALE GENOMIC DNA]</scope>
    <source>
        <strain evidence="2 3">5GH32-13</strain>
    </source>
</reference>
<keyword evidence="1" id="KW-0460">Magnesium</keyword>
<dbReference type="OrthoDB" id="1223397at2"/>
<dbReference type="Proteomes" id="UP000263900">
    <property type="component" value="Chromosome"/>
</dbReference>
<dbReference type="PANTHER" id="PTHR35201">
    <property type="entry name" value="TERPENE SYNTHASE"/>
    <property type="match status" value="1"/>
</dbReference>
<evidence type="ECO:0000313" key="3">
    <source>
        <dbReference type="Proteomes" id="UP000263900"/>
    </source>
</evidence>
<protein>
    <recommendedName>
        <fullName evidence="1">Terpene synthase</fullName>
        <ecNumber evidence="1">4.2.3.-</ecNumber>
    </recommendedName>
</protein>
<dbReference type="RefSeq" id="WP_119048875.1">
    <property type="nucleotide sequence ID" value="NZ_CP032157.1"/>
</dbReference>
<dbReference type="Pfam" id="PF19086">
    <property type="entry name" value="Terpene_syn_C_2"/>
    <property type="match status" value="1"/>
</dbReference>
<dbReference type="Gene3D" id="1.10.600.10">
    <property type="entry name" value="Farnesyl Diphosphate Synthase"/>
    <property type="match status" value="1"/>
</dbReference>
<keyword evidence="3" id="KW-1185">Reference proteome</keyword>
<dbReference type="GO" id="GO:0010333">
    <property type="term" value="F:terpene synthase activity"/>
    <property type="evidence" value="ECO:0007669"/>
    <property type="project" value="InterPro"/>
</dbReference>
<gene>
    <name evidence="2" type="ORF">D3H65_03205</name>
</gene>
<dbReference type="KEGG" id="pseg:D3H65_03205"/>
<comment type="similarity">
    <text evidence="1">Belongs to the terpene synthase family.</text>
</comment>
<sequence length="335" mass="38584">MNPSSITSRQVLSMFRYPFPVFKNPFAEAIQEITDNEWIDGEYLFIYKDDPGVREKYKKTKTAHIASQWFPTASFERLKPICRFMLWTLINDDMYEEVTPEELLVVHERSLAILRGNMNAAASQLPLGSLLATLRNELLQFIPEGSLLHFIEALNRYFKGLQQEISYKSKKAFPGIEECFIIREDSLCLYPFLELADIETNLFLPPEIHGHPVIQRIKALASRMMVCYNEVQSVIKDEATDSIYYNVVKAIQHNLNISLEDACLEGLRIHNEYLEEFITLQRSLPDFGSWHDAVVNRIHYISITLTGWKSVSAKLDRYNTLSGFPAAQAVKQAVH</sequence>
<accession>A0A3B7MHH1</accession>
<dbReference type="InterPro" id="IPR008949">
    <property type="entry name" value="Isoprenoid_synthase_dom_sf"/>
</dbReference>
<dbReference type="GO" id="GO:0046872">
    <property type="term" value="F:metal ion binding"/>
    <property type="evidence" value="ECO:0007669"/>
    <property type="project" value="UniProtKB-KW"/>
</dbReference>
<keyword evidence="1" id="KW-0456">Lyase</keyword>
<evidence type="ECO:0000313" key="2">
    <source>
        <dbReference type="EMBL" id="AXY73037.1"/>
    </source>
</evidence>
<keyword evidence="1" id="KW-0479">Metal-binding</keyword>
<name>A0A3B7MHH1_9BACT</name>
<dbReference type="AlphaFoldDB" id="A0A3B7MHH1"/>
<dbReference type="EC" id="4.2.3.-" evidence="1"/>
<dbReference type="PANTHER" id="PTHR35201:SF4">
    <property type="entry name" value="BETA-PINACENE SYNTHASE-RELATED"/>
    <property type="match status" value="1"/>
</dbReference>